<dbReference type="PANTHER" id="PTHR24421:SF10">
    <property type="entry name" value="NITRATE_NITRITE SENSOR PROTEIN NARQ"/>
    <property type="match status" value="1"/>
</dbReference>
<dbReference type="SUPFAM" id="SSF55874">
    <property type="entry name" value="ATPase domain of HSP90 chaperone/DNA topoisomerase II/histidine kinase"/>
    <property type="match status" value="1"/>
</dbReference>
<feature type="repeat" description="TPR" evidence="9">
    <location>
        <begin position="241"/>
        <end position="274"/>
    </location>
</feature>
<dbReference type="Pfam" id="PF02518">
    <property type="entry name" value="HATPase_c"/>
    <property type="match status" value="1"/>
</dbReference>
<evidence type="ECO:0000256" key="10">
    <source>
        <dbReference type="SAM" id="Phobius"/>
    </source>
</evidence>
<keyword evidence="4" id="KW-0808">Transferase</keyword>
<name>A0ABX2DCE8_9SPHI</name>
<dbReference type="RefSeq" id="WP_173271189.1">
    <property type="nucleotide sequence ID" value="NZ_JABMKV010000002.1"/>
</dbReference>
<reference evidence="12 13" key="1">
    <citation type="submission" date="2020-05" db="EMBL/GenBank/DDBJ databases">
        <title>Description of Pedobacter foliorum sp. nov.</title>
        <authorList>
            <person name="Qi S."/>
            <person name="Carlier A."/>
            <person name="Cnockaert M."/>
            <person name="Vandamme P."/>
        </authorList>
    </citation>
    <scope>NUCLEOTIDE SEQUENCE [LARGE SCALE GENOMIC DNA]</scope>
    <source>
        <strain evidence="12 13">LMG 31300</strain>
    </source>
</reference>
<evidence type="ECO:0000256" key="7">
    <source>
        <dbReference type="ARBA" id="ARBA00022840"/>
    </source>
</evidence>
<feature type="repeat" description="TPR" evidence="9">
    <location>
        <begin position="161"/>
        <end position="194"/>
    </location>
</feature>
<evidence type="ECO:0000259" key="11">
    <source>
        <dbReference type="PROSITE" id="PS50109"/>
    </source>
</evidence>
<comment type="caution">
    <text evidence="12">The sequence shown here is derived from an EMBL/GenBank/DDBJ whole genome shotgun (WGS) entry which is preliminary data.</text>
</comment>
<evidence type="ECO:0000256" key="5">
    <source>
        <dbReference type="ARBA" id="ARBA00022741"/>
    </source>
</evidence>
<feature type="transmembrane region" description="Helical" evidence="10">
    <location>
        <begin position="398"/>
        <end position="418"/>
    </location>
</feature>
<dbReference type="PANTHER" id="PTHR24421">
    <property type="entry name" value="NITRATE/NITRITE SENSOR PROTEIN NARX-RELATED"/>
    <property type="match status" value="1"/>
</dbReference>
<dbReference type="InterPro" id="IPR019734">
    <property type="entry name" value="TPR_rpt"/>
</dbReference>
<evidence type="ECO:0000256" key="9">
    <source>
        <dbReference type="PROSITE-ProRule" id="PRU00339"/>
    </source>
</evidence>
<keyword evidence="10" id="KW-0812">Transmembrane</keyword>
<evidence type="ECO:0000256" key="2">
    <source>
        <dbReference type="ARBA" id="ARBA00012438"/>
    </source>
</evidence>
<keyword evidence="6 12" id="KW-0418">Kinase</keyword>
<organism evidence="12 13">
    <name type="scientific">Pedobacter boryungensis</name>
    <dbReference type="NCBI Taxonomy" id="869962"/>
    <lineage>
        <taxon>Bacteria</taxon>
        <taxon>Pseudomonadati</taxon>
        <taxon>Bacteroidota</taxon>
        <taxon>Sphingobacteriia</taxon>
        <taxon>Sphingobacteriales</taxon>
        <taxon>Sphingobacteriaceae</taxon>
        <taxon>Pedobacter</taxon>
    </lineage>
</organism>
<dbReference type="InterPro" id="IPR036890">
    <property type="entry name" value="HATPase_C_sf"/>
</dbReference>
<dbReference type="Pfam" id="PF13424">
    <property type="entry name" value="TPR_12"/>
    <property type="match status" value="2"/>
</dbReference>
<dbReference type="PROSITE" id="PS50109">
    <property type="entry name" value="HIS_KIN"/>
    <property type="match status" value="1"/>
</dbReference>
<comment type="catalytic activity">
    <reaction evidence="1">
        <text>ATP + protein L-histidine = ADP + protein N-phospho-L-histidine.</text>
        <dbReference type="EC" id="2.7.13.3"/>
    </reaction>
</comment>
<dbReference type="Pfam" id="PF13374">
    <property type="entry name" value="TPR_10"/>
    <property type="match status" value="1"/>
</dbReference>
<proteinExistence type="predicted"/>
<keyword evidence="3" id="KW-0597">Phosphoprotein</keyword>
<dbReference type="GO" id="GO:0016301">
    <property type="term" value="F:kinase activity"/>
    <property type="evidence" value="ECO:0007669"/>
    <property type="project" value="UniProtKB-KW"/>
</dbReference>
<dbReference type="Gene3D" id="3.30.565.10">
    <property type="entry name" value="Histidine kinase-like ATPase, C-terminal domain"/>
    <property type="match status" value="1"/>
</dbReference>
<dbReference type="EC" id="2.7.13.3" evidence="2"/>
<feature type="domain" description="Histidine kinase" evidence="11">
    <location>
        <begin position="454"/>
        <end position="647"/>
    </location>
</feature>
<feature type="repeat" description="TPR" evidence="9">
    <location>
        <begin position="281"/>
        <end position="314"/>
    </location>
</feature>
<dbReference type="Proteomes" id="UP000762110">
    <property type="component" value="Unassembled WGS sequence"/>
</dbReference>
<feature type="repeat" description="TPR" evidence="9">
    <location>
        <begin position="121"/>
        <end position="154"/>
    </location>
</feature>
<dbReference type="Pfam" id="PF07730">
    <property type="entry name" value="HisKA_3"/>
    <property type="match status" value="1"/>
</dbReference>
<dbReference type="SUPFAM" id="SSF48452">
    <property type="entry name" value="TPR-like"/>
    <property type="match status" value="2"/>
</dbReference>
<accession>A0ABX2DCE8</accession>
<dbReference type="Gene3D" id="1.20.5.1930">
    <property type="match status" value="1"/>
</dbReference>
<sequence length="647" mass="73171">MKFTLSIFIFLALFNTLKAQDQKVLDSLENVYSISKDDKLKLKVSGDLCWSYGSVNFDKALFYGNAELLLAQKLKDSASIALAYSDIGNTYTRVNNLKEALNYHLKSLALRDKLGLKAKAAGSISNISIIYKQLGNYKEALDYMHRSLKIYEEAGDEVKQALVLGNISNVYMNYEKYAAAKESYDKVIDLAKKNKTTSLLASGYSGLMKYNFQLKKYDQALRSGKMAAKYLDDLNMKSDLAAVYNTIGQVYYEKGNYTEAIKYNNNSLRFREFMKDKLGIASCYKNLGACYAKLKDYPKAEQYINKSITIFKELNSKDYLREAYTILANVFEEKQDYINSLKFFKEGAAMKDSIYNKQTTDKISELQITYQTEKKIQQIALLNKENKIQKLLLLKRNIFLSLAIGVLVITLLFGFLLFKSIKLKQASRLQAEVILQQDLATKAVLNAEENERRRISGELHDGLGQMFSAVKMNLSALTDDLTFKNESSKEMFGKTLNLVDESCKEVRLISHQMAPNVLLKSGLATAVRDFISKIDARKLKINLETFGLQQRLDQNVETVLYRVIQETVNNVIKHSGANSLDIQLTKDEEGINAMIEDNGKGFDTASLEKFEGIGLKNIRSRVEYLKGSVDFSSTLHSGTLVAIHIPL</sequence>
<dbReference type="EMBL" id="JABMKV010000002">
    <property type="protein sequence ID" value="NQX31753.1"/>
    <property type="molecule type" value="Genomic_DNA"/>
</dbReference>
<evidence type="ECO:0000313" key="12">
    <source>
        <dbReference type="EMBL" id="NQX31753.1"/>
    </source>
</evidence>
<dbReference type="InterPro" id="IPR050482">
    <property type="entry name" value="Sensor_HK_TwoCompSys"/>
</dbReference>
<dbReference type="SMART" id="SM00028">
    <property type="entry name" value="TPR"/>
    <property type="match status" value="7"/>
</dbReference>
<keyword evidence="8" id="KW-0902">Two-component regulatory system</keyword>
<dbReference type="InterPro" id="IPR005467">
    <property type="entry name" value="His_kinase_dom"/>
</dbReference>
<feature type="repeat" description="TPR" evidence="9">
    <location>
        <begin position="81"/>
        <end position="114"/>
    </location>
</feature>
<keyword evidence="10" id="KW-1133">Transmembrane helix</keyword>
<dbReference type="Gene3D" id="1.25.40.10">
    <property type="entry name" value="Tetratricopeptide repeat domain"/>
    <property type="match status" value="2"/>
</dbReference>
<keyword evidence="10" id="KW-0472">Membrane</keyword>
<dbReference type="PROSITE" id="PS50005">
    <property type="entry name" value="TPR"/>
    <property type="match status" value="5"/>
</dbReference>
<evidence type="ECO:0000256" key="3">
    <source>
        <dbReference type="ARBA" id="ARBA00022553"/>
    </source>
</evidence>
<gene>
    <name evidence="12" type="ORF">HQN85_08455</name>
</gene>
<evidence type="ECO:0000256" key="6">
    <source>
        <dbReference type="ARBA" id="ARBA00022777"/>
    </source>
</evidence>
<dbReference type="InterPro" id="IPR011712">
    <property type="entry name" value="Sig_transdc_His_kin_sub3_dim/P"/>
</dbReference>
<keyword evidence="7" id="KW-0067">ATP-binding</keyword>
<keyword evidence="5" id="KW-0547">Nucleotide-binding</keyword>
<evidence type="ECO:0000313" key="13">
    <source>
        <dbReference type="Proteomes" id="UP000762110"/>
    </source>
</evidence>
<keyword evidence="13" id="KW-1185">Reference proteome</keyword>
<dbReference type="CDD" id="cd16917">
    <property type="entry name" value="HATPase_UhpB-NarQ-NarX-like"/>
    <property type="match status" value="1"/>
</dbReference>
<dbReference type="InterPro" id="IPR003594">
    <property type="entry name" value="HATPase_dom"/>
</dbReference>
<protein>
    <recommendedName>
        <fullName evidence="2">histidine kinase</fullName>
        <ecNumber evidence="2">2.7.13.3</ecNumber>
    </recommendedName>
</protein>
<evidence type="ECO:0000256" key="4">
    <source>
        <dbReference type="ARBA" id="ARBA00022679"/>
    </source>
</evidence>
<dbReference type="InterPro" id="IPR011990">
    <property type="entry name" value="TPR-like_helical_dom_sf"/>
</dbReference>
<evidence type="ECO:0000256" key="1">
    <source>
        <dbReference type="ARBA" id="ARBA00000085"/>
    </source>
</evidence>
<keyword evidence="9" id="KW-0802">TPR repeat</keyword>
<evidence type="ECO:0000256" key="8">
    <source>
        <dbReference type="ARBA" id="ARBA00023012"/>
    </source>
</evidence>